<evidence type="ECO:0000256" key="4">
    <source>
        <dbReference type="ARBA" id="ARBA00022833"/>
    </source>
</evidence>
<comment type="cofactor">
    <cofactor evidence="1">
        <name>Zn(2+)</name>
        <dbReference type="ChEBI" id="CHEBI:29105"/>
    </cofactor>
</comment>
<keyword evidence="2" id="KW-0808">Transferase</keyword>
<accession>A0A4R5YAK8</accession>
<dbReference type="Proteomes" id="UP000295163">
    <property type="component" value="Unassembled WGS sequence"/>
</dbReference>
<evidence type="ECO:0000256" key="1">
    <source>
        <dbReference type="ARBA" id="ARBA00001947"/>
    </source>
</evidence>
<comment type="caution">
    <text evidence="5">The sequence shown here is derived from an EMBL/GenBank/DDBJ whole genome shotgun (WGS) entry which is preliminary data.</text>
</comment>
<keyword evidence="3" id="KW-0479">Metal-binding</keyword>
<evidence type="ECO:0000313" key="5">
    <source>
        <dbReference type="EMBL" id="TDL40162.1"/>
    </source>
</evidence>
<dbReference type="Gene3D" id="3.20.20.70">
    <property type="entry name" value="Aldolase class I"/>
    <property type="match status" value="1"/>
</dbReference>
<reference evidence="5 6" key="1">
    <citation type="submission" date="2019-03" db="EMBL/GenBank/DDBJ databases">
        <title>Genome Sequencing and Assembly of Various Microbes Isolated from Partially Reclaimed Soil and Acid Mine Drainage (AMD) Site.</title>
        <authorList>
            <person name="Steinbock B."/>
            <person name="Bechtold R."/>
            <person name="Sevigny J.L."/>
            <person name="Thomas D."/>
            <person name="Cuthill L.R."/>
            <person name="Aveiro Johannsen E.J."/>
            <person name="Thomas K."/>
            <person name="Ghosh A."/>
        </authorList>
    </citation>
    <scope>NUCLEOTIDE SEQUENCE [LARGE SCALE GENOMIC DNA]</scope>
    <source>
        <strain evidence="5 6">S-A3</strain>
    </source>
</reference>
<evidence type="ECO:0000256" key="2">
    <source>
        <dbReference type="ARBA" id="ARBA00022679"/>
    </source>
</evidence>
<keyword evidence="4" id="KW-0862">Zinc</keyword>
<dbReference type="GO" id="GO:0043720">
    <property type="term" value="F:3-keto-5-aminohexanoate cleavage activity"/>
    <property type="evidence" value="ECO:0007669"/>
    <property type="project" value="InterPro"/>
</dbReference>
<dbReference type="RefSeq" id="WP_133411126.1">
    <property type="nucleotide sequence ID" value="NZ_SMZT01000007.1"/>
</dbReference>
<sequence length="315" mass="35821">MATALDKYADMKPTWDHPVVIESHINGVRSKEMNPNTPITHEEIAEDAIRCWEAGAGAIHAHNTSFDLIGPDAHKDYKRTWDRVLEKHPDITWYPTTCSPLRLLPHEHGLEHVALLNEDTNARIACVDTGLTLFATDVDEEGFLSGPEFGFNYQRIGDQMRMLRERDVAMVFGVYEPGHLRHAMHYVNRGITTPGSMWDFYLIGDYGLTAMEPIATNGMKPSLESLYYYLTMIEEAQVKYPWYISIWGQGAFDDTELLRRAIELGGHIKTGLELFYDPARNPTNLELLQQAQELAREVGRPIATQDEARALYNIT</sequence>
<dbReference type="EMBL" id="SMZT01000007">
    <property type="protein sequence ID" value="TDL40162.1"/>
    <property type="molecule type" value="Genomic_DNA"/>
</dbReference>
<dbReference type="PANTHER" id="PTHR37418">
    <property type="entry name" value="3-KETO-5-AMINOHEXANOATE CLEAVAGE ENZYME-RELATED"/>
    <property type="match status" value="1"/>
</dbReference>
<protein>
    <submittedName>
        <fullName evidence="5">3-keto-5-aminohexanoate cleavage protein</fullName>
    </submittedName>
</protein>
<dbReference type="Pfam" id="PF05853">
    <property type="entry name" value="BKACE"/>
    <property type="match status" value="1"/>
</dbReference>
<evidence type="ECO:0000313" key="6">
    <source>
        <dbReference type="Proteomes" id="UP000295163"/>
    </source>
</evidence>
<gene>
    <name evidence="5" type="ORF">E2R59_14310</name>
</gene>
<dbReference type="GO" id="GO:0046872">
    <property type="term" value="F:metal ion binding"/>
    <property type="evidence" value="ECO:0007669"/>
    <property type="project" value="UniProtKB-KW"/>
</dbReference>
<dbReference type="PROSITE" id="PS00018">
    <property type="entry name" value="EF_HAND_1"/>
    <property type="match status" value="1"/>
</dbReference>
<dbReference type="PANTHER" id="PTHR37418:SF2">
    <property type="entry name" value="3-KETO-5-AMINOHEXANOATE CLEAVAGE ENZYME"/>
    <property type="match status" value="1"/>
</dbReference>
<dbReference type="InterPro" id="IPR013785">
    <property type="entry name" value="Aldolase_TIM"/>
</dbReference>
<name>A0A4R5YAK8_KOCRO</name>
<proteinExistence type="predicted"/>
<evidence type="ECO:0000256" key="3">
    <source>
        <dbReference type="ARBA" id="ARBA00022723"/>
    </source>
</evidence>
<organism evidence="5 6">
    <name type="scientific">Kocuria rosea</name>
    <name type="common">Deinococcus erythromyxa</name>
    <name type="synonym">Micrococcus rubens</name>
    <dbReference type="NCBI Taxonomy" id="1275"/>
    <lineage>
        <taxon>Bacteria</taxon>
        <taxon>Bacillati</taxon>
        <taxon>Actinomycetota</taxon>
        <taxon>Actinomycetes</taxon>
        <taxon>Micrococcales</taxon>
        <taxon>Micrococcaceae</taxon>
        <taxon>Kocuria</taxon>
    </lineage>
</organism>
<dbReference type="GeneID" id="64348595"/>
<dbReference type="InterPro" id="IPR018247">
    <property type="entry name" value="EF_Hand_1_Ca_BS"/>
</dbReference>
<dbReference type="InterPro" id="IPR008567">
    <property type="entry name" value="BKACE"/>
</dbReference>
<dbReference type="AlphaFoldDB" id="A0A4R5YAK8"/>